<feature type="compositionally biased region" description="Basic and acidic residues" evidence="8">
    <location>
        <begin position="1651"/>
        <end position="1670"/>
    </location>
</feature>
<dbReference type="FunFam" id="1.25.10.10:FF:000262">
    <property type="entry name" value="HEAT repeat-containing protein 5B"/>
    <property type="match status" value="1"/>
</dbReference>
<dbReference type="Pfam" id="PF20210">
    <property type="entry name" value="Laa1_Sip1_HTR5"/>
    <property type="match status" value="1"/>
</dbReference>
<dbReference type="Pfam" id="PF25468">
    <property type="entry name" value="HEAT_HEATR5A"/>
    <property type="match status" value="1"/>
</dbReference>
<dbReference type="GO" id="GO:0030136">
    <property type="term" value="C:clathrin-coated vesicle"/>
    <property type="evidence" value="ECO:0007669"/>
    <property type="project" value="UniProtKB-SubCell"/>
</dbReference>
<evidence type="ECO:0000256" key="6">
    <source>
        <dbReference type="ARBA" id="ARBA00023329"/>
    </source>
</evidence>
<dbReference type="GO" id="GO:0015031">
    <property type="term" value="P:protein transport"/>
    <property type="evidence" value="ECO:0007669"/>
    <property type="project" value="UniProtKB-KW"/>
</dbReference>
<evidence type="ECO:0000256" key="7">
    <source>
        <dbReference type="ARBA" id="ARBA00070809"/>
    </source>
</evidence>
<dbReference type="PANTHER" id="PTHR21663">
    <property type="entry name" value="HYPOTHETICAL HEAT DOMAIN-CONTAINING"/>
    <property type="match status" value="1"/>
</dbReference>
<dbReference type="RefSeq" id="XP_028278798.1">
    <property type="nucleotide sequence ID" value="XM_028422997.1"/>
</dbReference>
<evidence type="ECO:0000256" key="5">
    <source>
        <dbReference type="ARBA" id="ARBA00022927"/>
    </source>
</evidence>
<keyword evidence="9" id="KW-1185">Reference proteome</keyword>
<name>A0A6P7JPR9_9TELE</name>
<evidence type="ECO:0000256" key="2">
    <source>
        <dbReference type="ARBA" id="ARBA00008304"/>
    </source>
</evidence>
<dbReference type="InterPro" id="IPR040108">
    <property type="entry name" value="Laa1/Sip1/HEATR5"/>
</dbReference>
<comment type="similarity">
    <text evidence="2">Belongs to the HEATR5 family.</text>
</comment>
<comment type="subcellular location">
    <subcellularLocation>
        <location evidence="1">Cytoplasmic vesicle</location>
        <location evidence="1">Clathrin-coated vesicle</location>
    </subcellularLocation>
</comment>
<reference evidence="10" key="1">
    <citation type="submission" date="2025-08" db="UniProtKB">
        <authorList>
            <consortium name="RefSeq"/>
        </authorList>
    </citation>
    <scope>IDENTIFICATION</scope>
</reference>
<keyword evidence="6" id="KW-0968">Cytoplasmic vesicle</keyword>
<evidence type="ECO:0000313" key="9">
    <source>
        <dbReference type="Proteomes" id="UP000515145"/>
    </source>
</evidence>
<keyword evidence="5" id="KW-0653">Protein transport</keyword>
<dbReference type="PANTHER" id="PTHR21663:SF2">
    <property type="entry name" value="HEAT REPEAT-CONTAINING PROTEIN 5B"/>
    <property type="match status" value="1"/>
</dbReference>
<keyword evidence="4" id="KW-0677">Repeat</keyword>
<keyword evidence="3" id="KW-0813">Transport</keyword>
<evidence type="ECO:0000256" key="1">
    <source>
        <dbReference type="ARBA" id="ARBA00004132"/>
    </source>
</evidence>
<feature type="region of interest" description="Disordered" evidence="8">
    <location>
        <begin position="1192"/>
        <end position="1216"/>
    </location>
</feature>
<dbReference type="InterPro" id="IPR046837">
    <property type="entry name" value="Laa1/Sip1/HEATR5-like_HEAT"/>
</dbReference>
<evidence type="ECO:0000256" key="8">
    <source>
        <dbReference type="SAM" id="MobiDB-lite"/>
    </source>
</evidence>
<dbReference type="SUPFAM" id="SSF48371">
    <property type="entry name" value="ARM repeat"/>
    <property type="match status" value="2"/>
</dbReference>
<dbReference type="GO" id="GO:0042147">
    <property type="term" value="P:retrograde transport, endosome to Golgi"/>
    <property type="evidence" value="ECO:0007669"/>
    <property type="project" value="TreeGrafter"/>
</dbReference>
<organism evidence="9 10">
    <name type="scientific">Parambassis ranga</name>
    <name type="common">Indian glassy fish</name>
    <dbReference type="NCBI Taxonomy" id="210632"/>
    <lineage>
        <taxon>Eukaryota</taxon>
        <taxon>Metazoa</taxon>
        <taxon>Chordata</taxon>
        <taxon>Craniata</taxon>
        <taxon>Vertebrata</taxon>
        <taxon>Euteleostomi</taxon>
        <taxon>Actinopterygii</taxon>
        <taxon>Neopterygii</taxon>
        <taxon>Teleostei</taxon>
        <taxon>Neoteleostei</taxon>
        <taxon>Acanthomorphata</taxon>
        <taxon>Ovalentaria</taxon>
        <taxon>Ambassidae</taxon>
        <taxon>Parambassis</taxon>
    </lineage>
</organism>
<dbReference type="GO" id="GO:0016020">
    <property type="term" value="C:membrane"/>
    <property type="evidence" value="ECO:0007669"/>
    <property type="project" value="TreeGrafter"/>
</dbReference>
<dbReference type="Gene3D" id="1.25.10.10">
    <property type="entry name" value="Leucine-rich Repeat Variant"/>
    <property type="match status" value="3"/>
</dbReference>
<dbReference type="Proteomes" id="UP000515145">
    <property type="component" value="Chromosome 15"/>
</dbReference>
<sequence>MELAHSLLLNEDALAQITEAKRPVFIFEWLRFLDKVLVAANKVDVKEKQKKLVEQLTGLISSAPGPPTRKLLAKNLATLYSIGDTFTVFQTLDKCNDIIKNKDDTPAYLPTKLAAVACVGAFYERMGRMLGSSFPDTINNLLKALKSAESQGRGEILLSLQKVLSGLGGAAASCHRDIYKNARSLLTDRSMAVRCAVAKCLLELQNEAVFMWTTELENVATLCFKALEGSNYGVRVAVAKLLGTVMATALMPKQAAVMRQNVKRASLEEVLELMATGFLRGGSGFLKSGGEMLKGGGSVSREVRVGVTQAYVVFVTTLGGQWLERNFATFLSHVLDLVSHPRATQTHVEAVYSRRCVSFMLRATLGGLLGEKAQIAAGKEICQAISKQMRAVEAVVNDISGENKAGAADVSASQHVMVCALKELGSLVQSLSATASPLIQEPSIGLLETVTSVLLHPSMAARLAAAWCLRCVAVALPYQLTPLLDRCAERINNLKSSPEAVSGYSFAMAALLGGVHQCPLGIPHSKGKLVVSIAEDLLRTAAQNSRLSLQRTQAGWLLLGALMTLGPSLVRYHLPKMLLLWRNVFPRSQKELEAEKARGDSFTWQVTLEGRAGALCAMRSFVAHCPELLTEDVIRRLMTPIECAMTMMSHVPAIIKVHGAHLKASAAMVRLRLYDILALLPPKTYEGSFNALLRELVAEFTLTDNSANTTTSLLRSLCHYDDSVLMGSWLQETDHKSIEDQLQPNSASGSGALEHDPSSIYLRVPVGEAIPGPLPLGVSVIDASVALFGVVFPHVSFKHRLQMLDHFAECIKQAKGVRQQAVQLNIFTAVLSALKGLAENKSTLGPEEVRKSALALVMGALDNPNPILRCAAGEALGRMAQVVGEATFIARMAQTSFDKLKSARDVVSRTGHSLALGCLHRYVGGIGSGQHLKTSVSILLALAQDGSSHEVQTWALHSLALIVDSSGPMYRGYVEPTLSLVLTLLLTVPPSHTEVHQCLGRCLGALITTVGPELQGNGATISTIRSSCLVGCAIMQDHSDSLVQAAAISCLQQLHMFAPRHVNLSSLVPCLCVHLCSSHLLLRRAAVACLRQLAQREAAEVCEYAMSLAKRSGDSKDNTTINLNITETGLEGVLFGMLDRETDRKLCSDIHDTLGHMLSSLAVEKLSHWLKLCKDVLAATTDVGGAVAFEVEKEEDGEKKDEMDDDTMFTGLGDDDKSKPSVAPRWVTRVFAADCLCRIILLCENADKVHFDLAAARSAQAKNPKGDLLVLHLSDLIRMAFMAATDHSNQLRMAGLQALEDIIKKFASVPEPEFPGHVILEQYQANVGAALRPAFSPDTPSDITAKACQVCSTWIGSGVVSDLNDLRRVHNLLVSSLDKVQAGKGSSSQLYSESATTMEKLAVLKAWAEVYVVAMKIKKEAESKPAKPVRSGDEDEDEDDLGADVLPPDSLITLVQPELPSLSRLWLAMLRDYALLTLPAEFSSQLPPDGGAFYTPETIDTARLHYRNSWAPVLHAVALWLNSTGFGAGEDQEEVLSAPSKTPGLPQGGSSTIKASEESVKDRMHLMLGVSIEFLCFPRPEEPIEHVMSCLQALCTMLESPCAKTHIAEDQLLGVELLNVLHRLLLTRDPPAVQLQVTAVVQETIRAAQDHLQRQRTNKGKEEEGEKDSRLSLGEGGDMGELVPGKSLVFAAMELLVFILVRHIPQLNTRMKESPSHVPLRPQRLPEESARLVANTVSILAELPALCSPAGSMTILPTVLFLITGVLRETAVKTADNSVPVPVSAALQGIKTIITSPTTRAESMQTQWTGLVRSSLASVLEYSQPDESRPDMDEVSMLTAITLFLLSASNELVGVTVLQKGCMERFRNALNCSDPWVQARCYQLLLSVFQHSSRALSTPYIHALAPLMVEKLQAVERSRPATAAELQAVQEGIRVLENLVGMGEEQNRAQLLFLLVPTLVSYLLDENAISSAPQVSKALHDFALQNLMRIGPLYPAAFKTVISKAPELKTRLESAIRANQASSKAKAAARQAQPTVQAAPTIKLKTSFF</sequence>
<proteinExistence type="inferred from homology"/>
<accession>A0A6P7JPR9</accession>
<dbReference type="GO" id="GO:0006897">
    <property type="term" value="P:endocytosis"/>
    <property type="evidence" value="ECO:0007669"/>
    <property type="project" value="TreeGrafter"/>
</dbReference>
<dbReference type="GeneID" id="114447030"/>
<dbReference type="FunFam" id="1.25.10.10:FF:000202">
    <property type="entry name" value="HEAT repeat-containing protein 5B isoform X1"/>
    <property type="match status" value="1"/>
</dbReference>
<feature type="region of interest" description="Disordered" evidence="8">
    <location>
        <begin position="1651"/>
        <end position="1678"/>
    </location>
</feature>
<evidence type="ECO:0000256" key="3">
    <source>
        <dbReference type="ARBA" id="ARBA00022448"/>
    </source>
</evidence>
<dbReference type="GO" id="GO:0005829">
    <property type="term" value="C:cytosol"/>
    <property type="evidence" value="ECO:0007669"/>
    <property type="project" value="GOC"/>
</dbReference>
<dbReference type="InterPro" id="IPR011989">
    <property type="entry name" value="ARM-like"/>
</dbReference>
<dbReference type="GO" id="GO:0030139">
    <property type="term" value="C:endocytic vesicle"/>
    <property type="evidence" value="ECO:0007669"/>
    <property type="project" value="TreeGrafter"/>
</dbReference>
<evidence type="ECO:0000256" key="4">
    <source>
        <dbReference type="ARBA" id="ARBA00022737"/>
    </source>
</evidence>
<protein>
    <recommendedName>
        <fullName evidence="7">HEAT repeat-containing protein 5B</fullName>
    </recommendedName>
</protein>
<dbReference type="FunFam" id="1.25.10.10:FF:000203">
    <property type="entry name" value="HEAT repeat containing 5B"/>
    <property type="match status" value="1"/>
</dbReference>
<evidence type="ECO:0000313" key="10">
    <source>
        <dbReference type="RefSeq" id="XP_028278798.1"/>
    </source>
</evidence>
<dbReference type="GO" id="GO:0005794">
    <property type="term" value="C:Golgi apparatus"/>
    <property type="evidence" value="ECO:0007669"/>
    <property type="project" value="TreeGrafter"/>
</dbReference>
<gene>
    <name evidence="10" type="primary">heatr5b</name>
</gene>
<dbReference type="CTD" id="54497"/>
<dbReference type="InterPro" id="IPR016024">
    <property type="entry name" value="ARM-type_fold"/>
</dbReference>